<proteinExistence type="inferred from homology"/>
<dbReference type="PANTHER" id="PTHR12901">
    <property type="entry name" value="SPERM PROTEIN HOMOLOG"/>
    <property type="match status" value="1"/>
</dbReference>
<dbReference type="GO" id="GO:0048039">
    <property type="term" value="F:ubiquinone binding"/>
    <property type="evidence" value="ECO:0007669"/>
    <property type="project" value="InterPro"/>
</dbReference>
<organism evidence="6">
    <name type="scientific">Dunaliella tertiolecta</name>
    <name type="common">Green alga</name>
    <dbReference type="NCBI Taxonomy" id="3047"/>
    <lineage>
        <taxon>Eukaryota</taxon>
        <taxon>Viridiplantae</taxon>
        <taxon>Chlorophyta</taxon>
        <taxon>core chlorophytes</taxon>
        <taxon>Chlorophyceae</taxon>
        <taxon>CS clade</taxon>
        <taxon>Chlamydomonadales</taxon>
        <taxon>Dunaliellaceae</taxon>
        <taxon>Dunaliella</taxon>
    </lineage>
</organism>
<dbReference type="GO" id="GO:0045333">
    <property type="term" value="P:cellular respiration"/>
    <property type="evidence" value="ECO:0007669"/>
    <property type="project" value="InterPro"/>
</dbReference>
<feature type="region of interest" description="Disordered" evidence="4">
    <location>
        <begin position="213"/>
        <end position="241"/>
    </location>
</feature>
<protein>
    <recommendedName>
        <fullName evidence="5">Coenzyme Q-binding protein COQ10 START domain-containing protein</fullName>
    </recommendedName>
</protein>
<gene>
    <name evidence="6" type="ORF">DTER00134_LOCUS14923</name>
</gene>
<name>A0A7S3VQJ8_DUNTE</name>
<feature type="domain" description="Coenzyme Q-binding protein COQ10 START" evidence="5">
    <location>
        <begin position="73"/>
        <end position="199"/>
    </location>
</feature>
<accession>A0A7S3VQJ8</accession>
<comment type="subunit">
    <text evidence="2">Interacts with coenzyme Q.</text>
</comment>
<dbReference type="GO" id="GO:0005739">
    <property type="term" value="C:mitochondrion"/>
    <property type="evidence" value="ECO:0007669"/>
    <property type="project" value="TreeGrafter"/>
</dbReference>
<dbReference type="EMBL" id="HBIP01024812">
    <property type="protein sequence ID" value="CAE0499850.1"/>
    <property type="molecule type" value="Transcribed_RNA"/>
</dbReference>
<evidence type="ECO:0000256" key="3">
    <source>
        <dbReference type="ARBA" id="ARBA00024947"/>
    </source>
</evidence>
<dbReference type="AlphaFoldDB" id="A0A7S3VQJ8"/>
<dbReference type="PANTHER" id="PTHR12901:SF10">
    <property type="entry name" value="COENZYME Q-BINDING PROTEIN COQ10, MITOCHONDRIAL"/>
    <property type="match status" value="1"/>
</dbReference>
<evidence type="ECO:0000256" key="2">
    <source>
        <dbReference type="ARBA" id="ARBA00011814"/>
    </source>
</evidence>
<comment type="function">
    <text evidence="3">Required for the function of coenzyme Q in the respiratory chain. May serve as a chaperone or may be involved in the transport of Q6 from its site of synthesis to the catalytic sites of the respiratory complexes.</text>
</comment>
<evidence type="ECO:0000313" key="6">
    <source>
        <dbReference type="EMBL" id="CAE0499850.1"/>
    </source>
</evidence>
<dbReference type="InterPro" id="IPR005031">
    <property type="entry name" value="COQ10_START"/>
</dbReference>
<dbReference type="SUPFAM" id="SSF55961">
    <property type="entry name" value="Bet v1-like"/>
    <property type="match status" value="1"/>
</dbReference>
<evidence type="ECO:0000256" key="4">
    <source>
        <dbReference type="SAM" id="MobiDB-lite"/>
    </source>
</evidence>
<feature type="compositionally biased region" description="Basic and acidic residues" evidence="4">
    <location>
        <begin position="220"/>
        <end position="241"/>
    </location>
</feature>
<reference evidence="6" key="1">
    <citation type="submission" date="2021-01" db="EMBL/GenBank/DDBJ databases">
        <authorList>
            <person name="Corre E."/>
            <person name="Pelletier E."/>
            <person name="Niang G."/>
            <person name="Scheremetjew M."/>
            <person name="Finn R."/>
            <person name="Kale V."/>
            <person name="Holt S."/>
            <person name="Cochrane G."/>
            <person name="Meng A."/>
            <person name="Brown T."/>
            <person name="Cohen L."/>
        </authorList>
    </citation>
    <scope>NUCLEOTIDE SEQUENCE</scope>
    <source>
        <strain evidence="6">CCMP1320</strain>
    </source>
</reference>
<evidence type="ECO:0000259" key="5">
    <source>
        <dbReference type="Pfam" id="PF03364"/>
    </source>
</evidence>
<sequence>MLLLPRLPARCPGILSQLAATAFPVCSSGSTSSTSACCLSNLQQHSLLASSSEATSSATPTQTFKQRRLIGWTPEQVYNVVSDVDNYNKFVPWCIGSRVLRRNKDGTHLDAELEVGFQLLREKYISKVTLIPQRAVTSTVQNSALFHRLDSTWGMDPGMVPKSCWISFQVEFAFQRATYNHVVSLFFSEVTRRMMSAFEGRCEELYGPSTLVRNIRPPTRARDRGYHTGSSEEGHRRTFNS</sequence>
<dbReference type="InterPro" id="IPR044996">
    <property type="entry name" value="COQ10-like"/>
</dbReference>
<dbReference type="CDD" id="cd07813">
    <property type="entry name" value="COQ10p_like"/>
    <property type="match status" value="1"/>
</dbReference>
<dbReference type="InterPro" id="IPR023393">
    <property type="entry name" value="START-like_dom_sf"/>
</dbReference>
<dbReference type="Pfam" id="PF03364">
    <property type="entry name" value="Polyketide_cyc"/>
    <property type="match status" value="1"/>
</dbReference>
<dbReference type="Gene3D" id="3.30.530.20">
    <property type="match status" value="1"/>
</dbReference>
<comment type="similarity">
    <text evidence="1">Belongs to the COQ10 family.</text>
</comment>
<evidence type="ECO:0000256" key="1">
    <source>
        <dbReference type="ARBA" id="ARBA00006885"/>
    </source>
</evidence>